<comment type="caution">
    <text evidence="2">The sequence shown here is derived from an EMBL/GenBank/DDBJ whole genome shotgun (WGS) entry which is preliminary data.</text>
</comment>
<dbReference type="PANTHER" id="PTHR46586:SF3">
    <property type="entry name" value="ANKYRIN REPEAT-CONTAINING PROTEIN"/>
    <property type="match status" value="1"/>
</dbReference>
<keyword evidence="3" id="KW-1185">Reference proteome</keyword>
<accession>A0A8T1VES8</accession>
<reference evidence="2" key="1">
    <citation type="submission" date="2021-02" db="EMBL/GenBank/DDBJ databases">
        <authorList>
            <person name="Palmer J.M."/>
        </authorList>
    </citation>
    <scope>NUCLEOTIDE SEQUENCE</scope>
    <source>
        <strain evidence="2">SCRP734</strain>
    </source>
</reference>
<protein>
    <recommendedName>
        <fullName evidence="4">Ankyrin repeat protein</fullName>
    </recommendedName>
</protein>
<organism evidence="2 3">
    <name type="scientific">Phytophthora pseudosyringae</name>
    <dbReference type="NCBI Taxonomy" id="221518"/>
    <lineage>
        <taxon>Eukaryota</taxon>
        <taxon>Sar</taxon>
        <taxon>Stramenopiles</taxon>
        <taxon>Oomycota</taxon>
        <taxon>Peronosporomycetes</taxon>
        <taxon>Peronosporales</taxon>
        <taxon>Peronosporaceae</taxon>
        <taxon>Phytophthora</taxon>
    </lineage>
</organism>
<dbReference type="PANTHER" id="PTHR46586">
    <property type="entry name" value="ANKYRIN REPEAT-CONTAINING PROTEIN"/>
    <property type="match status" value="1"/>
</dbReference>
<dbReference type="InterPro" id="IPR052050">
    <property type="entry name" value="SecEffector_AnkRepeat"/>
</dbReference>
<name>A0A8T1VES8_9STRA</name>
<dbReference type="OrthoDB" id="125208at2759"/>
<feature type="compositionally biased region" description="Basic and acidic residues" evidence="1">
    <location>
        <begin position="12"/>
        <end position="21"/>
    </location>
</feature>
<dbReference type="Proteomes" id="UP000694044">
    <property type="component" value="Unassembled WGS sequence"/>
</dbReference>
<proteinExistence type="predicted"/>
<sequence>MSSDSDTSSSKRAREGYDSDDSLELKRMCKATPVDLVLHDAFGSQEPPSPDGIEGFPVAMQPLAPQPLVHEDAVARAAATGQVKRLKSLLSKSKGDLTRAMFFAATNGHFHVVTELLCQLKPPYSEYLSCNGYLTLKKAVMPAARNGHHDIVVNLLKWMEVDGEMDKETAWEVLDEAASSGQLEVVKFVAGYLIRTKDDEDQCAESKAVSHAIDGSHADVVVYLLRYPWNLAYYFIEAVEKEQHAVARSIYMAYPLYYDGKNLFAEMAGDGFSNAVTYMYERGYCGAELIQDAFVKASATRRNEVLEYLLTTGRVSMEGFERGLEAAATSGSIAAVRHICSKRLVPHKGIHQAFEMSGSLAVTKYLYEKEKIPAASITAALKNVTGIGKMIPIQKKDREAIALFLCQVNCIPPDVTCTAFAMTAYDMVSMVDALYDKPCISRDIVCAALQQAADSGHINIVRVLIGKTGISQVVKQVALLNAALKNHVAIVRLMMACEQWPLDIVRQALKVTTSRKLKQFLREKLQSC</sequence>
<evidence type="ECO:0000313" key="2">
    <source>
        <dbReference type="EMBL" id="KAG7379466.1"/>
    </source>
</evidence>
<evidence type="ECO:0000313" key="3">
    <source>
        <dbReference type="Proteomes" id="UP000694044"/>
    </source>
</evidence>
<feature type="region of interest" description="Disordered" evidence="1">
    <location>
        <begin position="1"/>
        <end position="21"/>
    </location>
</feature>
<dbReference type="EMBL" id="JAGDFM010000347">
    <property type="protein sequence ID" value="KAG7379466.1"/>
    <property type="molecule type" value="Genomic_DNA"/>
</dbReference>
<feature type="compositionally biased region" description="Low complexity" evidence="1">
    <location>
        <begin position="1"/>
        <end position="10"/>
    </location>
</feature>
<evidence type="ECO:0000256" key="1">
    <source>
        <dbReference type="SAM" id="MobiDB-lite"/>
    </source>
</evidence>
<dbReference type="AlphaFoldDB" id="A0A8T1VES8"/>
<gene>
    <name evidence="2" type="ORF">PHYPSEUDO_008540</name>
</gene>
<evidence type="ECO:0008006" key="4">
    <source>
        <dbReference type="Google" id="ProtNLM"/>
    </source>
</evidence>